<dbReference type="Proteomes" id="UP001049176">
    <property type="component" value="Chromosome 10"/>
</dbReference>
<keyword evidence="4" id="KW-1185">Reference proteome</keyword>
<comment type="similarity">
    <text evidence="1">Belongs to the peptidase C14B family.</text>
</comment>
<dbReference type="PANTHER" id="PTHR48104:SF30">
    <property type="entry name" value="METACASPASE-1"/>
    <property type="match status" value="1"/>
</dbReference>
<evidence type="ECO:0000313" key="4">
    <source>
        <dbReference type="Proteomes" id="UP001049176"/>
    </source>
</evidence>
<dbReference type="KEGG" id="more:E1B28_002878"/>
<protein>
    <submittedName>
        <fullName evidence="3">Uncharacterized protein</fullName>
    </submittedName>
</protein>
<reference evidence="3" key="1">
    <citation type="journal article" date="2021" name="Genome Biol. Evol.">
        <title>The assembled and annotated genome of the fairy-ring fungus Marasmius oreades.</title>
        <authorList>
            <person name="Hiltunen M."/>
            <person name="Ament-Velasquez S.L."/>
            <person name="Johannesson H."/>
        </authorList>
    </citation>
    <scope>NUCLEOTIDE SEQUENCE</scope>
    <source>
        <strain evidence="3">03SP1</strain>
    </source>
</reference>
<dbReference type="GO" id="GO:0004197">
    <property type="term" value="F:cysteine-type endopeptidase activity"/>
    <property type="evidence" value="ECO:0007669"/>
    <property type="project" value="TreeGrafter"/>
</dbReference>
<dbReference type="PANTHER" id="PTHR48104">
    <property type="entry name" value="METACASPASE-4"/>
    <property type="match status" value="1"/>
</dbReference>
<dbReference type="GeneID" id="66071954"/>
<sequence length="284" mass="31321">MLIDHLGFAPGDVEMCYFDIDPPKGQGAKKCTQGQLAPTATRFKSKFRSLLSSALTGDVRFLYVDVHGGTYPDEEGSGEQDEKDEAWRFAEDENGTRQELVMDDWVGSTIRANLKSGVNLTILTSSCMGGGMLDTHTATPGVLLAGCHETQFNVKALKTRDDGVVDPWVNAITAVVRSSASNNRGIPTYTNLFNQAKKKIVNQLKDGSQWAGRRYKGPSPDETKPIPWDPEQDTSNQDPQLIFYNGFVDPDRERFLVPFLPPNAGIAKGEATRYPHDEVAHDEL</sequence>
<dbReference type="OrthoDB" id="2727133at2759"/>
<feature type="region of interest" description="Disordered" evidence="2">
    <location>
        <begin position="209"/>
        <end position="236"/>
    </location>
</feature>
<dbReference type="AlphaFoldDB" id="A0A9P7RPN6"/>
<evidence type="ECO:0000313" key="3">
    <source>
        <dbReference type="EMBL" id="KAG7086961.1"/>
    </source>
</evidence>
<proteinExistence type="inferred from homology"/>
<dbReference type="RefSeq" id="XP_043003432.1">
    <property type="nucleotide sequence ID" value="XM_043159826.1"/>
</dbReference>
<dbReference type="Gene3D" id="3.40.50.12660">
    <property type="match status" value="1"/>
</dbReference>
<name>A0A9P7RPN6_9AGAR</name>
<evidence type="ECO:0000256" key="1">
    <source>
        <dbReference type="ARBA" id="ARBA00009005"/>
    </source>
</evidence>
<gene>
    <name evidence="3" type="ORF">E1B28_002878</name>
</gene>
<evidence type="ECO:0000256" key="2">
    <source>
        <dbReference type="SAM" id="MobiDB-lite"/>
    </source>
</evidence>
<dbReference type="GO" id="GO:0006508">
    <property type="term" value="P:proteolysis"/>
    <property type="evidence" value="ECO:0007669"/>
    <property type="project" value="TreeGrafter"/>
</dbReference>
<comment type="caution">
    <text evidence="3">The sequence shown here is derived from an EMBL/GenBank/DDBJ whole genome shotgun (WGS) entry which is preliminary data.</text>
</comment>
<dbReference type="GO" id="GO:0005737">
    <property type="term" value="C:cytoplasm"/>
    <property type="evidence" value="ECO:0007669"/>
    <property type="project" value="TreeGrafter"/>
</dbReference>
<accession>A0A9P7RPN6</accession>
<dbReference type="EMBL" id="CM032190">
    <property type="protein sequence ID" value="KAG7086961.1"/>
    <property type="molecule type" value="Genomic_DNA"/>
</dbReference>
<organism evidence="3 4">
    <name type="scientific">Marasmius oreades</name>
    <name type="common">fairy-ring Marasmius</name>
    <dbReference type="NCBI Taxonomy" id="181124"/>
    <lineage>
        <taxon>Eukaryota</taxon>
        <taxon>Fungi</taxon>
        <taxon>Dikarya</taxon>
        <taxon>Basidiomycota</taxon>
        <taxon>Agaricomycotina</taxon>
        <taxon>Agaricomycetes</taxon>
        <taxon>Agaricomycetidae</taxon>
        <taxon>Agaricales</taxon>
        <taxon>Marasmiineae</taxon>
        <taxon>Marasmiaceae</taxon>
        <taxon>Marasmius</taxon>
    </lineage>
</organism>
<dbReference type="InterPro" id="IPR050452">
    <property type="entry name" value="Metacaspase"/>
</dbReference>